<evidence type="ECO:0000256" key="2">
    <source>
        <dbReference type="SAM" id="Phobius"/>
    </source>
</evidence>
<proteinExistence type="predicted"/>
<name>A0A1C5HWK9_9ACTN</name>
<dbReference type="InterPro" id="IPR035919">
    <property type="entry name" value="EAL_sf"/>
</dbReference>
<dbReference type="SUPFAM" id="SSF55781">
    <property type="entry name" value="GAF domain-like"/>
    <property type="match status" value="1"/>
</dbReference>
<dbReference type="Proteomes" id="UP000198221">
    <property type="component" value="Chromosome I"/>
</dbReference>
<feature type="transmembrane region" description="Helical" evidence="2">
    <location>
        <begin position="97"/>
        <end position="115"/>
    </location>
</feature>
<evidence type="ECO:0000313" key="5">
    <source>
        <dbReference type="EMBL" id="SCG50342.1"/>
    </source>
</evidence>
<dbReference type="Pfam" id="PF00990">
    <property type="entry name" value="GGDEF"/>
    <property type="match status" value="1"/>
</dbReference>
<dbReference type="CDD" id="cd01948">
    <property type="entry name" value="EAL"/>
    <property type="match status" value="1"/>
</dbReference>
<dbReference type="Pfam" id="PF00563">
    <property type="entry name" value="EAL"/>
    <property type="match status" value="1"/>
</dbReference>
<keyword evidence="2" id="KW-0472">Membrane</keyword>
<feature type="transmembrane region" description="Helical" evidence="2">
    <location>
        <begin position="49"/>
        <end position="67"/>
    </location>
</feature>
<dbReference type="CDD" id="cd01949">
    <property type="entry name" value="GGDEF"/>
    <property type="match status" value="1"/>
</dbReference>
<gene>
    <name evidence="5" type="ORF">GA0070613_1916</name>
</gene>
<accession>A0A1C5HWK9</accession>
<feature type="transmembrane region" description="Helical" evidence="2">
    <location>
        <begin position="74"/>
        <end position="91"/>
    </location>
</feature>
<dbReference type="InterPro" id="IPR029787">
    <property type="entry name" value="Nucleotide_cyclase"/>
</dbReference>
<evidence type="ECO:0000256" key="1">
    <source>
        <dbReference type="SAM" id="MobiDB-lite"/>
    </source>
</evidence>
<dbReference type="PANTHER" id="PTHR33121:SF70">
    <property type="entry name" value="SIGNALING PROTEIN YKOW"/>
    <property type="match status" value="1"/>
</dbReference>
<dbReference type="OrthoDB" id="3218066at2"/>
<dbReference type="InterPro" id="IPR001633">
    <property type="entry name" value="EAL_dom"/>
</dbReference>
<feature type="region of interest" description="Disordered" evidence="1">
    <location>
        <begin position="825"/>
        <end position="857"/>
    </location>
</feature>
<feature type="compositionally biased region" description="Low complexity" evidence="1">
    <location>
        <begin position="832"/>
        <end position="851"/>
    </location>
</feature>
<feature type="domain" description="GGDEF" evidence="4">
    <location>
        <begin position="411"/>
        <end position="543"/>
    </location>
</feature>
<feature type="transmembrane region" description="Helical" evidence="2">
    <location>
        <begin position="16"/>
        <end position="37"/>
    </location>
</feature>
<dbReference type="InterPro" id="IPR050706">
    <property type="entry name" value="Cyclic-di-GMP_PDE-like"/>
</dbReference>
<organism evidence="5 6">
    <name type="scientific">Micromonospora inositola</name>
    <dbReference type="NCBI Taxonomy" id="47865"/>
    <lineage>
        <taxon>Bacteria</taxon>
        <taxon>Bacillati</taxon>
        <taxon>Actinomycetota</taxon>
        <taxon>Actinomycetes</taxon>
        <taxon>Micromonosporales</taxon>
        <taxon>Micromonosporaceae</taxon>
        <taxon>Micromonospora</taxon>
    </lineage>
</organism>
<dbReference type="RefSeq" id="WP_089011938.1">
    <property type="nucleotide sequence ID" value="NZ_LT607754.1"/>
</dbReference>
<dbReference type="SUPFAM" id="SSF141868">
    <property type="entry name" value="EAL domain-like"/>
    <property type="match status" value="1"/>
</dbReference>
<dbReference type="GO" id="GO:0071111">
    <property type="term" value="F:cyclic-guanylate-specific phosphodiesterase activity"/>
    <property type="evidence" value="ECO:0007669"/>
    <property type="project" value="InterPro"/>
</dbReference>
<dbReference type="NCBIfam" id="TIGR00254">
    <property type="entry name" value="GGDEF"/>
    <property type="match status" value="1"/>
</dbReference>
<dbReference type="PROSITE" id="PS50887">
    <property type="entry name" value="GGDEF"/>
    <property type="match status" value="1"/>
</dbReference>
<sequence length="857" mass="90643">MSHIDGRRVVGTDRHLVTLVGLIVVLASVATVSAFLFFLRDIPGSVRDVATMITLTFMIAVSVIVKTPVRIRSTTLAIAWVETAIVIGVAVAPWPWVILSTCVGVAAASAILHLPAIKTAFGVGKNILIAAGAAATVAVLNWHWSSTTPVGELVGALGATYLVAAVLDDVLAMPVIALASGTPISRQFRSNLDLRIAGFAVRFVVAVCTLFILRADPRLLLAVPPLVLSLHLAYSTRIRTRTEQQAWQRLARTTDALNVVDLDQVLTTAVTQAAELFSADEVEIELHEGGRTVRGTTAGIRHDGAGAEPSAVGGTVIPAALEGHDRAVDLGVLRLRFAGPVELSEREQYTLRTFASALCTAVRNAQAYAELARVAEEHAHAAAHDALTGLANRRQLLDEGTQQLTSRHADGVTALVLIDLNHFKEVNDTLGHGAGDQVLIQVADRLRGATRPGDLVARLGGDEFAVLLRGLPAPAVAAHRADALLAALHEPLHLDGMRISVEASGGIAVAPATGGVAELLRRADVAMYQAKRAGQRISTYATTRDTADLGRLTLNGELPRAVADHEFTVNFQPIVDLASGQVTGAEALARWHHPTHGIIDPLRFLEAVERSGLLPAFAEAILDQALIAAGSWRTAGFDLPVSVNVSPRSLLDARFPGAVLARLRAHDLPPDRLVLELTETLTLSQLDVVDRVLSRLRDSGVRLALDDFGTGYSSLSLLSRIPVHELKIDRSFVTAMETSAEAAAVIRSTLDLGRSLDLAVVAEGVESEPQRRALWELGCVAGQGHLFARPLPAGSLLAALQRGAGGRPGTLAAPLHDAGAVIRLPGRRQAGRGRTTGSPPAAGQTAAGQTADEPRRR</sequence>
<dbReference type="SUPFAM" id="SSF55073">
    <property type="entry name" value="Nucleotide cyclase"/>
    <property type="match status" value="1"/>
</dbReference>
<feature type="domain" description="EAL" evidence="3">
    <location>
        <begin position="551"/>
        <end position="804"/>
    </location>
</feature>
<evidence type="ECO:0000259" key="4">
    <source>
        <dbReference type="PROSITE" id="PS50887"/>
    </source>
</evidence>
<feature type="transmembrane region" description="Helical" evidence="2">
    <location>
        <begin position="192"/>
        <end position="213"/>
    </location>
</feature>
<reference evidence="6" key="1">
    <citation type="submission" date="2016-06" db="EMBL/GenBank/DDBJ databases">
        <authorList>
            <person name="Varghese N."/>
            <person name="Submissions Spin"/>
        </authorList>
    </citation>
    <scope>NUCLEOTIDE SEQUENCE [LARGE SCALE GENOMIC DNA]</scope>
    <source>
        <strain evidence="6">DSM 43819</strain>
    </source>
</reference>
<evidence type="ECO:0000259" key="3">
    <source>
        <dbReference type="PROSITE" id="PS50883"/>
    </source>
</evidence>
<dbReference type="InterPro" id="IPR043128">
    <property type="entry name" value="Rev_trsase/Diguanyl_cyclase"/>
</dbReference>
<keyword evidence="2" id="KW-0812">Transmembrane</keyword>
<dbReference type="PANTHER" id="PTHR33121">
    <property type="entry name" value="CYCLIC DI-GMP PHOSPHODIESTERASE PDEF"/>
    <property type="match status" value="1"/>
</dbReference>
<dbReference type="EMBL" id="LT607754">
    <property type="protein sequence ID" value="SCG50342.1"/>
    <property type="molecule type" value="Genomic_DNA"/>
</dbReference>
<feature type="transmembrane region" description="Helical" evidence="2">
    <location>
        <begin position="156"/>
        <end position="180"/>
    </location>
</feature>
<protein>
    <submittedName>
        <fullName evidence="5">Diguanylate cyclase (GGDEF) domain-containing protein</fullName>
    </submittedName>
</protein>
<dbReference type="Gene3D" id="3.20.20.450">
    <property type="entry name" value="EAL domain"/>
    <property type="match status" value="1"/>
</dbReference>
<keyword evidence="6" id="KW-1185">Reference proteome</keyword>
<dbReference type="SMART" id="SM00052">
    <property type="entry name" value="EAL"/>
    <property type="match status" value="1"/>
</dbReference>
<dbReference type="SMART" id="SM00267">
    <property type="entry name" value="GGDEF"/>
    <property type="match status" value="1"/>
</dbReference>
<feature type="transmembrane region" description="Helical" evidence="2">
    <location>
        <begin position="127"/>
        <end position="144"/>
    </location>
</feature>
<keyword evidence="2" id="KW-1133">Transmembrane helix</keyword>
<evidence type="ECO:0000313" key="6">
    <source>
        <dbReference type="Proteomes" id="UP000198221"/>
    </source>
</evidence>
<dbReference type="AlphaFoldDB" id="A0A1C5HWK9"/>
<dbReference type="Gene3D" id="3.30.70.270">
    <property type="match status" value="1"/>
</dbReference>
<dbReference type="InterPro" id="IPR000160">
    <property type="entry name" value="GGDEF_dom"/>
</dbReference>
<dbReference type="PROSITE" id="PS50883">
    <property type="entry name" value="EAL"/>
    <property type="match status" value="1"/>
</dbReference>